<gene>
    <name evidence="1" type="ORF">FYC77_16725</name>
</gene>
<comment type="caution">
    <text evidence="1">The sequence shown here is derived from an EMBL/GenBank/DDBJ whole genome shotgun (WGS) entry which is preliminary data.</text>
</comment>
<organism evidence="1 2">
    <name type="scientific">Natrialba swarupiae</name>
    <dbReference type="NCBI Taxonomy" id="2448032"/>
    <lineage>
        <taxon>Archaea</taxon>
        <taxon>Methanobacteriati</taxon>
        <taxon>Methanobacteriota</taxon>
        <taxon>Stenosarchaea group</taxon>
        <taxon>Halobacteria</taxon>
        <taxon>Halobacteriales</taxon>
        <taxon>Natrialbaceae</taxon>
        <taxon>Natrialba</taxon>
    </lineage>
</organism>
<name>A0A5D5AP23_9EURY</name>
<keyword evidence="2" id="KW-1185">Reference proteome</keyword>
<dbReference type="AlphaFoldDB" id="A0A5D5AP23"/>
<accession>A0A5D5AP23</accession>
<evidence type="ECO:0000313" key="2">
    <source>
        <dbReference type="Proteomes" id="UP000324104"/>
    </source>
</evidence>
<protein>
    <submittedName>
        <fullName evidence="1">Uncharacterized protein</fullName>
    </submittedName>
</protein>
<proteinExistence type="predicted"/>
<dbReference type="RefSeq" id="WP_149082638.1">
    <property type="nucleotide sequence ID" value="NZ_VTAW01000028.1"/>
</dbReference>
<sequence length="124" mass="14396">MPEPTYDDRLEQFRELVEEKTGQEIYPDTGVGDGIGWFMLDISLELNGKAFDADVDFDLSEDEVEPLYAEIYVERESKREETLSKLATRIDLDDNKALYEYYLDEDEVEDIIADLREAHAEVYG</sequence>
<dbReference type="Proteomes" id="UP000324104">
    <property type="component" value="Unassembled WGS sequence"/>
</dbReference>
<reference evidence="1 2" key="1">
    <citation type="submission" date="2019-08" db="EMBL/GenBank/DDBJ databases">
        <title>Archaea genome.</title>
        <authorList>
            <person name="Kajale S."/>
            <person name="Shouche Y."/>
            <person name="Deshpande N."/>
            <person name="Sharma A."/>
        </authorList>
    </citation>
    <scope>NUCLEOTIDE SEQUENCE [LARGE SCALE GENOMIC DNA]</scope>
    <source>
        <strain evidence="1 2">ESP3B_9</strain>
    </source>
</reference>
<evidence type="ECO:0000313" key="1">
    <source>
        <dbReference type="EMBL" id="TYT60871.1"/>
    </source>
</evidence>
<dbReference type="EMBL" id="VTAW01000028">
    <property type="protein sequence ID" value="TYT60871.1"/>
    <property type="molecule type" value="Genomic_DNA"/>
</dbReference>